<feature type="domain" description="VanZ-like" evidence="2">
    <location>
        <begin position="8"/>
        <end position="137"/>
    </location>
</feature>
<name>A0A6N7XJ60_9FIRM</name>
<evidence type="ECO:0000259" key="2">
    <source>
        <dbReference type="Pfam" id="PF04892"/>
    </source>
</evidence>
<proteinExistence type="predicted"/>
<accession>A0A6N7XJ60</accession>
<keyword evidence="1" id="KW-0812">Transmembrane</keyword>
<comment type="caution">
    <text evidence="3">The sequence shown here is derived from an EMBL/GenBank/DDBJ whole genome shotgun (WGS) entry which is preliminary data.</text>
</comment>
<dbReference type="Pfam" id="PF04892">
    <property type="entry name" value="VanZ"/>
    <property type="match status" value="1"/>
</dbReference>
<feature type="transmembrane region" description="Helical" evidence="1">
    <location>
        <begin position="6"/>
        <end position="23"/>
    </location>
</feature>
<evidence type="ECO:0000313" key="4">
    <source>
        <dbReference type="Proteomes" id="UP000469523"/>
    </source>
</evidence>
<evidence type="ECO:0000313" key="3">
    <source>
        <dbReference type="EMBL" id="MSU02121.1"/>
    </source>
</evidence>
<dbReference type="EMBL" id="VUNQ01000025">
    <property type="protein sequence ID" value="MSU02121.1"/>
    <property type="molecule type" value="Genomic_DNA"/>
</dbReference>
<dbReference type="PIRSF" id="PIRSF019083">
    <property type="entry name" value="UCP019083_VanZ"/>
    <property type="match status" value="1"/>
</dbReference>
<keyword evidence="4" id="KW-1185">Reference proteome</keyword>
<reference evidence="3 4" key="1">
    <citation type="submission" date="2019-09" db="EMBL/GenBank/DDBJ databases">
        <title>In-depth cultivation of the pig gut microbiome towards novel bacterial diversity and tailored functional studies.</title>
        <authorList>
            <person name="Wylensek D."/>
            <person name="Hitch T.C.A."/>
            <person name="Clavel T."/>
        </authorList>
    </citation>
    <scope>NUCLEOTIDE SEQUENCE [LARGE SCALE GENOMIC DNA]</scope>
    <source>
        <strain evidence="3 4">WCA3-693-APC-4?</strain>
    </source>
</reference>
<protein>
    <submittedName>
        <fullName evidence="3">VanZ family protein</fullName>
    </submittedName>
</protein>
<dbReference type="PANTHER" id="PTHR28008:SF1">
    <property type="entry name" value="DOMAIN PROTEIN, PUTATIVE (AFU_ORTHOLOGUE AFUA_3G10980)-RELATED"/>
    <property type="match status" value="1"/>
</dbReference>
<feature type="transmembrane region" description="Helical" evidence="1">
    <location>
        <begin position="66"/>
        <end position="82"/>
    </location>
</feature>
<organism evidence="3 4">
    <name type="scientific">Tissierella pigra</name>
    <dbReference type="NCBI Taxonomy" id="2607614"/>
    <lineage>
        <taxon>Bacteria</taxon>
        <taxon>Bacillati</taxon>
        <taxon>Bacillota</taxon>
        <taxon>Tissierellia</taxon>
        <taxon>Tissierellales</taxon>
        <taxon>Tissierellaceae</taxon>
        <taxon>Tissierella</taxon>
    </lineage>
</organism>
<sequence>MKRKLISWVLVVLWMILIFYLSHQPSTESNKLSIGITEKITIIVEKAAPIIDTNIRNFNRIIRKNAHFFAYLILGFLTFNVLKDSEITGGRGFILALIICILYAISDEIHQLFIPGRSGQVMDVVIDGMGSLAGITLQHQISSKIKGN</sequence>
<keyword evidence="1" id="KW-1133">Transmembrane helix</keyword>
<evidence type="ECO:0000256" key="1">
    <source>
        <dbReference type="SAM" id="Phobius"/>
    </source>
</evidence>
<dbReference type="PANTHER" id="PTHR28008">
    <property type="entry name" value="DOMAIN PROTEIN, PUTATIVE (AFU_ORTHOLOGUE AFUA_3G10980)-RELATED"/>
    <property type="match status" value="1"/>
</dbReference>
<dbReference type="Proteomes" id="UP000469523">
    <property type="component" value="Unassembled WGS sequence"/>
</dbReference>
<dbReference type="NCBIfam" id="NF037970">
    <property type="entry name" value="vanZ_1"/>
    <property type="match status" value="1"/>
</dbReference>
<dbReference type="InterPro" id="IPR016747">
    <property type="entry name" value="Phosphotransbutyrylase"/>
</dbReference>
<gene>
    <name evidence="3" type="ORF">FYJ83_11630</name>
</gene>
<dbReference type="InterPro" id="IPR006976">
    <property type="entry name" value="VanZ-like"/>
</dbReference>
<dbReference type="RefSeq" id="WP_154440773.1">
    <property type="nucleotide sequence ID" value="NZ_VUNQ01000025.1"/>
</dbReference>
<dbReference type="AlphaFoldDB" id="A0A6N7XJ60"/>
<feature type="transmembrane region" description="Helical" evidence="1">
    <location>
        <begin position="88"/>
        <end position="105"/>
    </location>
</feature>
<keyword evidence="1" id="KW-0472">Membrane</keyword>